<keyword evidence="1" id="KW-0812">Transmembrane</keyword>
<name>A0A2D6LPZ8_9ARCH</name>
<feature type="transmembrane region" description="Helical" evidence="1">
    <location>
        <begin position="931"/>
        <end position="954"/>
    </location>
</feature>
<keyword evidence="1" id="KW-1133">Transmembrane helix</keyword>
<reference evidence="3" key="1">
    <citation type="submission" date="2017-09" db="EMBL/GenBank/DDBJ databases">
        <title>The Reconstruction of 2,631 Draft Metagenome-Assembled Genomes from the Global Oceans.</title>
        <authorList>
            <person name="Tully B.J."/>
            <person name="Graham E.D."/>
            <person name="Heidelberg J.F."/>
        </authorList>
    </citation>
    <scope>NUCLEOTIDE SEQUENCE [LARGE SCALE GENOMIC DNA]</scope>
</reference>
<evidence type="ECO:0000313" key="3">
    <source>
        <dbReference type="Proteomes" id="UP000226712"/>
    </source>
</evidence>
<organism evidence="2 3">
    <name type="scientific">Candidatus Iainarchaeum sp</name>
    <dbReference type="NCBI Taxonomy" id="3101447"/>
    <lineage>
        <taxon>Archaea</taxon>
        <taxon>Candidatus Iainarchaeota</taxon>
        <taxon>Candidatus Iainarchaeia</taxon>
        <taxon>Candidatus Iainarchaeales</taxon>
        <taxon>Candidatus Iainarchaeaceae</taxon>
        <taxon>Candidatus Iainarchaeum</taxon>
    </lineage>
</organism>
<comment type="caution">
    <text evidence="2">The sequence shown here is derived from an EMBL/GenBank/DDBJ whole genome shotgun (WGS) entry which is preliminary data.</text>
</comment>
<dbReference type="Proteomes" id="UP000226712">
    <property type="component" value="Unassembled WGS sequence"/>
</dbReference>
<evidence type="ECO:0000313" key="2">
    <source>
        <dbReference type="EMBL" id="MAG18242.1"/>
    </source>
</evidence>
<sequence length="1019" mass="109886">MHSKWLVLAIILGFILFIPNVFGANEIIYLRGSSSQVTIDSNTFNAMSVVSPTSNSVKETINITTEAGIHELRTWYTADPIGFYTEQSFVLSGPAFLYFSNIGITNDTGTYRWTIYDVNMDDYSETEIIQSDWYVLPTLESSHETFANIPSYTIPVGNYAKLVVDYNANGGGTLQAIMDEGSDSQTVVYSSSNGIQYTINQALSTALLLLNTTGSCSVVCDSNNSCDDSESSTIDTCSNAGGCNSACQNIDSGVEITCSSNSDCDDTNSLTTDSCLNPGTESSSCSNTPCTIACNDASVCDDTNSSTTDSCLNPGTCSAACSYVDVNVDPDPVDPDPVDPDPVDTDEEIICSSNSVCNDNSNITTDTCVNPGTISSYCENSQCNIACSSNDACDDGDTLTTDFCANAGLCDAGCVYNSCNPVCSSDSDCDDGNSETTDVCAGAGRCSSICKNLPDVGNGVCDVGETECSAPADCGVCGESISDIYELACIGNSCKTTIKLGVCGNDRCESGENYFTCSADCVPQNIEIDASFADTFYVRGETVQLKVTLLVDGEKVSDAGVKAIGFFGTVPLLNDGKHDEGTRNDNIYANFITIDTAIEENLYPVTFIVELGGVKSEKTAFINIVPKLSFSVDFDKEFFVLGDNINIGGKLTLKDKHMNLPLDLNLSFNREILLNQDLNSANGNFSSNYRTTLINESGDYIVTIKATDENGNVGVFEKTITVLSPEATNFLIVEIVDTNNTIFEKGFEAEVSVTVKNIEGNIVSDAIVEGQTNGLKFSFEENDSSEYVGSFRIPYQTQSGDLDIKVVAQKQNKQGSVETSITVNDAKINLEILEPKRDNFLAGEEIKVKIYAVYEDDTPLVLESISSIVGNEIIELKSIGNGVYEGIYLVKTTDEGTVSVTIGLDDGFDNTVSEEISVDVSGISYLYYLRIYGTSIGLLLFAAIITVVFGYGLLKKRLGINALRNKEKQVLETVKGIQTQYFIEGTMDKKVYDVQMEKHETKLQDIRETIKQMASKVKK</sequence>
<keyword evidence="1" id="KW-0472">Membrane</keyword>
<evidence type="ECO:0000256" key="1">
    <source>
        <dbReference type="SAM" id="Phobius"/>
    </source>
</evidence>
<protein>
    <submittedName>
        <fullName evidence="2">Uncharacterized protein</fullName>
    </submittedName>
</protein>
<gene>
    <name evidence="2" type="ORF">CL944_02090</name>
</gene>
<proteinExistence type="predicted"/>
<accession>A0A2D6LPZ8</accession>
<dbReference type="AlphaFoldDB" id="A0A2D6LPZ8"/>
<dbReference type="EMBL" id="NZBD01000015">
    <property type="protein sequence ID" value="MAG18242.1"/>
    <property type="molecule type" value="Genomic_DNA"/>
</dbReference>